<sequence>MFHAGVPTANNVSPYTCVSTNSYNTLPHLATDSSRYSKAGLRRFARSIYQWSSSKVDDDGEEIDKSDRQQLQPKFQTLQTEFSKLNFREDMNIKTALAKCNRQPDSFTTLKNFEKVSSHPSSQKRVIVIVNIPEGTGISSILAQVCGGPMERINFYRGRGNRNANVAELYFIFPEHARKFHEYATTTRFFIVNGYALQVEWADRSNSEDLDEFHPQVPSYLAKEILHWGARRCLVFSKAVPSKTIKNTNQLHYPSAKSHFTKGLDISQIRKDLVVFGEILDIGPVISRKVCFSVQFADVRSAVVAKKVCETVGSPLYDQFKDWSLWYGKDPTDLPCIGK</sequence>
<dbReference type="AlphaFoldDB" id="A0A9P0QUW7"/>
<evidence type="ECO:0000313" key="1">
    <source>
        <dbReference type="EMBL" id="CAH2354746.1"/>
    </source>
</evidence>
<gene>
    <name evidence="1" type="ORF">CLIB1423_18S02762</name>
</gene>
<dbReference type="Proteomes" id="UP000837801">
    <property type="component" value="Unassembled WGS sequence"/>
</dbReference>
<proteinExistence type="predicted"/>
<reference evidence="1" key="1">
    <citation type="submission" date="2022-03" db="EMBL/GenBank/DDBJ databases">
        <authorList>
            <person name="Legras J.-L."/>
            <person name="Devillers H."/>
            <person name="Grondin C."/>
        </authorList>
    </citation>
    <scope>NUCLEOTIDE SEQUENCE</scope>
    <source>
        <strain evidence="1">CLIB 1423</strain>
    </source>
</reference>
<comment type="caution">
    <text evidence="1">The sequence shown here is derived from an EMBL/GenBank/DDBJ whole genome shotgun (WGS) entry which is preliminary data.</text>
</comment>
<name>A0A9P0QUW7_9ASCO</name>
<accession>A0A9P0QUW7</accession>
<protein>
    <submittedName>
        <fullName evidence="1">Sporulation-specific protein 2</fullName>
    </submittedName>
</protein>
<evidence type="ECO:0000313" key="2">
    <source>
        <dbReference type="Proteomes" id="UP000837801"/>
    </source>
</evidence>
<organism evidence="1 2">
    <name type="scientific">[Candida] railenensis</name>
    <dbReference type="NCBI Taxonomy" id="45579"/>
    <lineage>
        <taxon>Eukaryota</taxon>
        <taxon>Fungi</taxon>
        <taxon>Dikarya</taxon>
        <taxon>Ascomycota</taxon>
        <taxon>Saccharomycotina</taxon>
        <taxon>Pichiomycetes</taxon>
        <taxon>Debaryomycetaceae</taxon>
        <taxon>Kurtzmaniella</taxon>
    </lineage>
</organism>
<dbReference type="OrthoDB" id="4073963at2759"/>
<dbReference type="EMBL" id="CAKXYY010000018">
    <property type="protein sequence ID" value="CAH2354746.1"/>
    <property type="molecule type" value="Genomic_DNA"/>
</dbReference>
<keyword evidence="2" id="KW-1185">Reference proteome</keyword>